<evidence type="ECO:0000256" key="2">
    <source>
        <dbReference type="ARBA" id="ARBA00004922"/>
    </source>
</evidence>
<comment type="similarity">
    <text evidence="3">Belongs to the glycosyltransferase 39 family.</text>
</comment>
<dbReference type="Pfam" id="PF02366">
    <property type="entry name" value="PMT"/>
    <property type="match status" value="1"/>
</dbReference>
<dbReference type="Proteomes" id="UP000316253">
    <property type="component" value="Unassembled WGS sequence"/>
</dbReference>
<dbReference type="GO" id="GO:0000030">
    <property type="term" value="F:mannosyltransferase activity"/>
    <property type="evidence" value="ECO:0007669"/>
    <property type="project" value="InterPro"/>
</dbReference>
<dbReference type="GO" id="GO:0012505">
    <property type="term" value="C:endomembrane system"/>
    <property type="evidence" value="ECO:0007669"/>
    <property type="project" value="UniProtKB-SubCell"/>
</dbReference>
<dbReference type="EMBL" id="VMFD01000064">
    <property type="protein sequence ID" value="TSC65135.1"/>
    <property type="molecule type" value="Genomic_DNA"/>
</dbReference>
<comment type="pathway">
    <text evidence="2">Protein modification; protein glycosylation.</text>
</comment>
<feature type="transmembrane region" description="Helical" evidence="11">
    <location>
        <begin position="115"/>
        <end position="132"/>
    </location>
</feature>
<sequence length="156" mass="17719">MKYLTALKKWWRELDWLERSLLIWIALIAVGRWINLTSPQAVVFDEVYFPKMASQYLAGESFFDIHPPLGKLLIALGIQSFGDSYLGWRVVPAIFGTILPVLAYRLTRVFSGSRLMGLILALFLLTDGLFVVYARLGLMDEIMITFGLLALIFSGR</sequence>
<evidence type="ECO:0000256" key="4">
    <source>
        <dbReference type="ARBA" id="ARBA00022676"/>
    </source>
</evidence>
<evidence type="ECO:0000256" key="1">
    <source>
        <dbReference type="ARBA" id="ARBA00004127"/>
    </source>
</evidence>
<evidence type="ECO:0000256" key="9">
    <source>
        <dbReference type="ARBA" id="ARBA00093617"/>
    </source>
</evidence>
<evidence type="ECO:0000256" key="8">
    <source>
        <dbReference type="ARBA" id="ARBA00023136"/>
    </source>
</evidence>
<dbReference type="UniPathway" id="UPA00378"/>
<keyword evidence="5 13" id="KW-0808">Transferase</keyword>
<feature type="transmembrane region" description="Helical" evidence="11">
    <location>
        <begin position="21"/>
        <end position="42"/>
    </location>
</feature>
<evidence type="ECO:0000256" key="5">
    <source>
        <dbReference type="ARBA" id="ARBA00022679"/>
    </source>
</evidence>
<dbReference type="GO" id="GO:0016020">
    <property type="term" value="C:membrane"/>
    <property type="evidence" value="ECO:0007669"/>
    <property type="project" value="InterPro"/>
</dbReference>
<comment type="subcellular location">
    <subcellularLocation>
        <location evidence="1">Endomembrane system</location>
        <topology evidence="1">Multi-pass membrane protein</topology>
    </subcellularLocation>
</comment>
<dbReference type="PANTHER" id="PTHR10050">
    <property type="entry name" value="DOLICHYL-PHOSPHATE-MANNOSE--PROTEIN MANNOSYLTRANSFERASE"/>
    <property type="match status" value="1"/>
</dbReference>
<evidence type="ECO:0000256" key="7">
    <source>
        <dbReference type="ARBA" id="ARBA00022989"/>
    </source>
</evidence>
<gene>
    <name evidence="13" type="ORF">CEO22_599</name>
</gene>
<reference evidence="13 14" key="1">
    <citation type="submission" date="2017-08" db="EMBL/GenBank/DDBJ databases">
        <title>Mechanisms for carbon and nitrogen cycling indicate functional differentiation within the Candidate Phyla Radiation.</title>
        <authorList>
            <person name="Danczak R.E."/>
            <person name="Johnston M.D."/>
            <person name="Kenah C."/>
            <person name="Slattery M."/>
            <person name="Wrighton K.C."/>
            <person name="Wilkins M.J."/>
        </authorList>
    </citation>
    <scope>NUCLEOTIDE SEQUENCE [LARGE SCALE GENOMIC DNA]</scope>
    <source>
        <strain evidence="13">Gr01-1014_85</strain>
    </source>
</reference>
<evidence type="ECO:0000259" key="12">
    <source>
        <dbReference type="Pfam" id="PF02366"/>
    </source>
</evidence>
<dbReference type="GO" id="GO:0006493">
    <property type="term" value="P:protein O-linked glycosylation"/>
    <property type="evidence" value="ECO:0007669"/>
    <property type="project" value="InterPro"/>
</dbReference>
<comment type="caution">
    <text evidence="13">The sequence shown here is derived from an EMBL/GenBank/DDBJ whole genome shotgun (WGS) entry which is preliminary data.</text>
</comment>
<organism evidence="13 14">
    <name type="scientific">Candidatus Berkelbacteria bacterium Gr01-1014_85</name>
    <dbReference type="NCBI Taxonomy" id="2017150"/>
    <lineage>
        <taxon>Bacteria</taxon>
        <taxon>Candidatus Berkelbacteria</taxon>
    </lineage>
</organism>
<feature type="domain" description="ArnT-like N-terminal" evidence="12">
    <location>
        <begin position="23"/>
        <end position="82"/>
    </location>
</feature>
<evidence type="ECO:0000256" key="10">
    <source>
        <dbReference type="ARBA" id="ARBA00093644"/>
    </source>
</evidence>
<dbReference type="InterPro" id="IPR003342">
    <property type="entry name" value="ArnT-like_N"/>
</dbReference>
<evidence type="ECO:0000256" key="3">
    <source>
        <dbReference type="ARBA" id="ARBA00007222"/>
    </source>
</evidence>
<evidence type="ECO:0000256" key="11">
    <source>
        <dbReference type="SAM" id="Phobius"/>
    </source>
</evidence>
<evidence type="ECO:0000313" key="14">
    <source>
        <dbReference type="Proteomes" id="UP000316253"/>
    </source>
</evidence>
<accession>A0A554J9T5</accession>
<proteinExistence type="inferred from homology"/>
<keyword evidence="6 11" id="KW-0812">Transmembrane</keyword>
<feature type="transmembrane region" description="Helical" evidence="11">
    <location>
        <begin position="86"/>
        <end position="103"/>
    </location>
</feature>
<protein>
    <recommendedName>
        <fullName evidence="9">Polyprenol-phosphate-mannose--protein mannosyltransferase</fullName>
    </recommendedName>
    <alternativeName>
        <fullName evidence="10">Protein O-mannosyltransferase</fullName>
    </alternativeName>
</protein>
<evidence type="ECO:0000313" key="13">
    <source>
        <dbReference type="EMBL" id="TSC65135.1"/>
    </source>
</evidence>
<keyword evidence="4 13" id="KW-0328">Glycosyltransferase</keyword>
<name>A0A554J9T5_9BACT</name>
<keyword evidence="8 11" id="KW-0472">Membrane</keyword>
<dbReference type="AlphaFoldDB" id="A0A554J9T5"/>
<feature type="non-terminal residue" evidence="13">
    <location>
        <position position="156"/>
    </location>
</feature>
<evidence type="ECO:0000256" key="6">
    <source>
        <dbReference type="ARBA" id="ARBA00022692"/>
    </source>
</evidence>
<keyword evidence="7 11" id="KW-1133">Transmembrane helix</keyword>
<dbReference type="InterPro" id="IPR027005">
    <property type="entry name" value="PMT-like"/>
</dbReference>